<dbReference type="PANTHER" id="PTHR10434:SF11">
    <property type="entry name" value="1-ACYL-SN-GLYCEROL-3-PHOSPHATE ACYLTRANSFERASE"/>
    <property type="match status" value="1"/>
</dbReference>
<evidence type="ECO:0000313" key="8">
    <source>
        <dbReference type="EMBL" id="KHN81174.1"/>
    </source>
</evidence>
<dbReference type="GO" id="GO:0003841">
    <property type="term" value="F:1-acylglycerol-3-phosphate O-acyltransferase activity"/>
    <property type="evidence" value="ECO:0007669"/>
    <property type="project" value="UniProtKB-UniRule"/>
</dbReference>
<evidence type="ECO:0000256" key="1">
    <source>
        <dbReference type="ARBA" id="ARBA00004728"/>
    </source>
</evidence>
<dbReference type="EMBL" id="JPKZ01001579">
    <property type="protein sequence ID" value="KHN81174.1"/>
    <property type="molecule type" value="Genomic_DNA"/>
</dbReference>
<reference evidence="8 9" key="1">
    <citation type="submission" date="2014-11" db="EMBL/GenBank/DDBJ databases">
        <title>Genetic blueprint of the zoonotic pathogen Toxocara canis.</title>
        <authorList>
            <person name="Zhu X.-Q."/>
            <person name="Korhonen P.K."/>
            <person name="Cai H."/>
            <person name="Young N.D."/>
            <person name="Nejsum P."/>
            <person name="von Samson-Himmelstjerna G."/>
            <person name="Boag P.R."/>
            <person name="Tan P."/>
            <person name="Li Q."/>
            <person name="Min J."/>
            <person name="Yang Y."/>
            <person name="Wang X."/>
            <person name="Fang X."/>
            <person name="Hall R.S."/>
            <person name="Hofmann A."/>
            <person name="Sternberg P.W."/>
            <person name="Jex A.R."/>
            <person name="Gasser R.B."/>
        </authorList>
    </citation>
    <scope>NUCLEOTIDE SEQUENCE [LARGE SCALE GENOMIC DNA]</scope>
    <source>
        <strain evidence="8">PN_DK_2014</strain>
    </source>
</reference>
<feature type="domain" description="Phospholipid/glycerol acyltransferase" evidence="7">
    <location>
        <begin position="102"/>
        <end position="217"/>
    </location>
</feature>
<evidence type="ECO:0000256" key="4">
    <source>
        <dbReference type="ARBA" id="ARBA00023315"/>
    </source>
</evidence>
<dbReference type="InterPro" id="IPR002123">
    <property type="entry name" value="Plipid/glycerol_acylTrfase"/>
</dbReference>
<dbReference type="Pfam" id="PF01553">
    <property type="entry name" value="Acyltransferase"/>
    <property type="match status" value="1"/>
</dbReference>
<gene>
    <name evidence="8" type="primary">acl-2</name>
    <name evidence="8" type="ORF">Tcan_03713</name>
</gene>
<comment type="domain">
    <text evidence="5">The HXXXXD motif is essential for acyltransferase activity and may constitute the binding site for the phosphate moiety of the glycerol-3-phosphate.</text>
</comment>
<comment type="catalytic activity">
    <reaction evidence="5">
        <text>a 1-acyl-sn-glycero-3-phosphate + an acyl-CoA = a 1,2-diacyl-sn-glycero-3-phosphate + CoA</text>
        <dbReference type="Rhea" id="RHEA:19709"/>
        <dbReference type="ChEBI" id="CHEBI:57287"/>
        <dbReference type="ChEBI" id="CHEBI:57970"/>
        <dbReference type="ChEBI" id="CHEBI:58342"/>
        <dbReference type="ChEBI" id="CHEBI:58608"/>
        <dbReference type="EC" id="2.3.1.51"/>
    </reaction>
</comment>
<comment type="caution">
    <text evidence="8">The sequence shown here is derived from an EMBL/GenBank/DDBJ whole genome shotgun (WGS) entry which is preliminary data.</text>
</comment>
<keyword evidence="6" id="KW-0472">Membrane</keyword>
<dbReference type="SMART" id="SM00563">
    <property type="entry name" value="PlsC"/>
    <property type="match status" value="1"/>
</dbReference>
<dbReference type="EC" id="2.3.1.51" evidence="5"/>
<comment type="similarity">
    <text evidence="2 5">Belongs to the 1-acyl-sn-glycerol-3-phosphate acyltransferase family.</text>
</comment>
<keyword evidence="9" id="KW-1185">Reference proteome</keyword>
<name>A0A0B2VIC8_TOXCA</name>
<protein>
    <recommendedName>
        <fullName evidence="5">1-acyl-sn-glycerol-3-phosphate acyltransferase</fullName>
        <ecNumber evidence="5">2.3.1.51</ecNumber>
    </recommendedName>
</protein>
<feature type="transmembrane region" description="Helical" evidence="6">
    <location>
        <begin position="6"/>
        <end position="30"/>
    </location>
</feature>
<keyword evidence="5" id="KW-0444">Lipid biosynthesis</keyword>
<evidence type="ECO:0000313" key="9">
    <source>
        <dbReference type="Proteomes" id="UP000031036"/>
    </source>
</evidence>
<keyword evidence="5" id="KW-0443">Lipid metabolism</keyword>
<evidence type="ECO:0000256" key="2">
    <source>
        <dbReference type="ARBA" id="ARBA00008655"/>
    </source>
</evidence>
<comment type="pathway">
    <text evidence="1">Phospholipid metabolism; CDP-diacylglycerol biosynthesis; CDP-diacylglycerol from sn-glycerol 3-phosphate: step 2/3.</text>
</comment>
<dbReference type="OrthoDB" id="202234at2759"/>
<evidence type="ECO:0000259" key="7">
    <source>
        <dbReference type="SMART" id="SM00563"/>
    </source>
</evidence>
<dbReference type="NCBIfam" id="TIGR00530">
    <property type="entry name" value="AGP_acyltrn"/>
    <property type="match status" value="1"/>
</dbReference>
<feature type="transmembrane region" description="Helical" evidence="6">
    <location>
        <begin position="42"/>
        <end position="65"/>
    </location>
</feature>
<keyword evidence="5" id="KW-0594">Phospholipid biosynthesis</keyword>
<sequence length="292" mass="33387">MMRQTVEWQCWVCISVTALLLTALVIWLLCSNSVFRYFVKMTALYFSIIANAVVCCVLCTPVHFFGDPAKLIFDLFHIFSRWTGVRCEARHVDYFYSTSGPYVVVANHQSSVDIVVLSYVWPPNCTIMMKKSLRWIPFFNYACYLANTIFVDRFNREKAMHSLKECVQRIVDKKLSLLIFPEGTRNHEGGLLPFKKGAFNVAVQAGIPIIPLVISSYKPFYDKETHYFANEGYVIAEVMEPIATKGLTLNDVPGLAEEVRKRMEGTFDRISAEAAVRFAQRNDVQKDSNKND</sequence>
<proteinExistence type="inferred from homology"/>
<dbReference type="OMA" id="HIFDDGH"/>
<dbReference type="STRING" id="6265.A0A0B2VIC8"/>
<keyword evidence="3 5" id="KW-0808">Transferase</keyword>
<evidence type="ECO:0000256" key="3">
    <source>
        <dbReference type="ARBA" id="ARBA00022679"/>
    </source>
</evidence>
<dbReference type="Proteomes" id="UP000031036">
    <property type="component" value="Unassembled WGS sequence"/>
</dbReference>
<keyword evidence="6" id="KW-1133">Transmembrane helix</keyword>
<dbReference type="CDD" id="cd07989">
    <property type="entry name" value="LPLAT_AGPAT-like"/>
    <property type="match status" value="1"/>
</dbReference>
<dbReference type="GO" id="GO:0006654">
    <property type="term" value="P:phosphatidic acid biosynthetic process"/>
    <property type="evidence" value="ECO:0007669"/>
    <property type="project" value="TreeGrafter"/>
</dbReference>
<keyword evidence="4 5" id="KW-0012">Acyltransferase</keyword>
<dbReference type="SUPFAM" id="SSF69593">
    <property type="entry name" value="Glycerol-3-phosphate (1)-acyltransferase"/>
    <property type="match status" value="1"/>
</dbReference>
<dbReference type="GO" id="GO:0016020">
    <property type="term" value="C:membrane"/>
    <property type="evidence" value="ECO:0007669"/>
    <property type="project" value="InterPro"/>
</dbReference>
<keyword evidence="5" id="KW-1208">Phospholipid metabolism</keyword>
<dbReference type="GO" id="GO:0005783">
    <property type="term" value="C:endoplasmic reticulum"/>
    <property type="evidence" value="ECO:0007669"/>
    <property type="project" value="TreeGrafter"/>
</dbReference>
<organism evidence="8 9">
    <name type="scientific">Toxocara canis</name>
    <name type="common">Canine roundworm</name>
    <dbReference type="NCBI Taxonomy" id="6265"/>
    <lineage>
        <taxon>Eukaryota</taxon>
        <taxon>Metazoa</taxon>
        <taxon>Ecdysozoa</taxon>
        <taxon>Nematoda</taxon>
        <taxon>Chromadorea</taxon>
        <taxon>Rhabditida</taxon>
        <taxon>Spirurina</taxon>
        <taxon>Ascaridomorpha</taxon>
        <taxon>Ascaridoidea</taxon>
        <taxon>Toxocaridae</taxon>
        <taxon>Toxocara</taxon>
    </lineage>
</organism>
<keyword evidence="6" id="KW-0812">Transmembrane</keyword>
<evidence type="ECO:0000256" key="5">
    <source>
        <dbReference type="RuleBase" id="RU361267"/>
    </source>
</evidence>
<dbReference type="AlphaFoldDB" id="A0A0B2VIC8"/>
<dbReference type="PANTHER" id="PTHR10434">
    <property type="entry name" value="1-ACYL-SN-GLYCEROL-3-PHOSPHATE ACYLTRANSFERASE"/>
    <property type="match status" value="1"/>
</dbReference>
<evidence type="ECO:0000256" key="6">
    <source>
        <dbReference type="SAM" id="Phobius"/>
    </source>
</evidence>
<dbReference type="InterPro" id="IPR004552">
    <property type="entry name" value="AGP_acyltrans"/>
</dbReference>
<accession>A0A0B2VIC8</accession>